<protein>
    <submittedName>
        <fullName evidence="3">Glycosyltransferase involved in cell wall bisynthesis</fullName>
    </submittedName>
</protein>
<organism evidence="3 4">
    <name type="scientific">Propionivibrio dicarboxylicus</name>
    <dbReference type="NCBI Taxonomy" id="83767"/>
    <lineage>
        <taxon>Bacteria</taxon>
        <taxon>Pseudomonadati</taxon>
        <taxon>Pseudomonadota</taxon>
        <taxon>Betaproteobacteria</taxon>
        <taxon>Rhodocyclales</taxon>
        <taxon>Rhodocyclaceae</taxon>
        <taxon>Propionivibrio</taxon>
    </lineage>
</organism>
<dbReference type="PANTHER" id="PTHR12526:SF638">
    <property type="entry name" value="SPORE COAT PROTEIN SA"/>
    <property type="match status" value="1"/>
</dbReference>
<proteinExistence type="predicted"/>
<dbReference type="Gene3D" id="3.40.50.2000">
    <property type="entry name" value="Glycogen Phosphorylase B"/>
    <property type="match status" value="2"/>
</dbReference>
<evidence type="ECO:0000313" key="3">
    <source>
        <dbReference type="EMBL" id="SDI49103.1"/>
    </source>
</evidence>
<dbReference type="InterPro" id="IPR001296">
    <property type="entry name" value="Glyco_trans_1"/>
</dbReference>
<dbReference type="AlphaFoldDB" id="A0A1G8L0E2"/>
<feature type="domain" description="Glycosyltransferase subfamily 4-like N-terminal" evidence="2">
    <location>
        <begin position="13"/>
        <end position="179"/>
    </location>
</feature>
<evidence type="ECO:0000259" key="2">
    <source>
        <dbReference type="Pfam" id="PF13439"/>
    </source>
</evidence>
<dbReference type="EMBL" id="FNCY01000020">
    <property type="protein sequence ID" value="SDI49103.1"/>
    <property type="molecule type" value="Genomic_DNA"/>
</dbReference>
<dbReference type="InterPro" id="IPR028098">
    <property type="entry name" value="Glyco_trans_4-like_N"/>
</dbReference>
<name>A0A1G8L0E2_9RHOO</name>
<keyword evidence="3" id="KW-0808">Transferase</keyword>
<feature type="domain" description="Glycosyl transferase family 1" evidence="1">
    <location>
        <begin position="193"/>
        <end position="334"/>
    </location>
</feature>
<dbReference type="GO" id="GO:0016757">
    <property type="term" value="F:glycosyltransferase activity"/>
    <property type="evidence" value="ECO:0007669"/>
    <property type="project" value="TreeGrafter"/>
</dbReference>
<dbReference type="Proteomes" id="UP000198607">
    <property type="component" value="Unassembled WGS sequence"/>
</dbReference>
<evidence type="ECO:0000259" key="1">
    <source>
        <dbReference type="Pfam" id="PF00534"/>
    </source>
</evidence>
<dbReference type="PANTHER" id="PTHR12526">
    <property type="entry name" value="GLYCOSYLTRANSFERASE"/>
    <property type="match status" value="1"/>
</dbReference>
<dbReference type="OrthoDB" id="9775208at2"/>
<accession>A0A1G8L0E2</accession>
<reference evidence="3 4" key="1">
    <citation type="submission" date="2016-10" db="EMBL/GenBank/DDBJ databases">
        <authorList>
            <person name="de Groot N.N."/>
        </authorList>
    </citation>
    <scope>NUCLEOTIDE SEQUENCE [LARGE SCALE GENOMIC DNA]</scope>
    <source>
        <strain evidence="3 4">DSM 5885</strain>
    </source>
</reference>
<sequence length="360" mass="39378">MKFGLITTNLRGGGAEKAMLKLSALLAGRGHETHLIILEHRVEHALPAAVTFTALTEPGHPVRKGWLGKHLLAWRLRRHVKKLAGDTPFDLIVSTLPFADEVCKQARLPKLWHRIANTLSAEIGRLSATPAKAARRLKKYRELYDAGQLLAVSRGVAEDLHELNIAARRIECLYNPFDASAIRTAAKAPAPLPDSPYIVHVGRFSAQKRHDLLLEAFRQLPSSHRLVLLCHDDPALQALIGQHDLSDRVIVAGFQPNPYPWIAAADLLVLCSDHEGMPNVLVEALLLGVPVVSTDCPSGPREVLQNGKCGRLVPCNDAAALNEAMRETLSGKSTLEPFDPSLFLPSAAISHLERLAQETL</sequence>
<evidence type="ECO:0000313" key="4">
    <source>
        <dbReference type="Proteomes" id="UP000198607"/>
    </source>
</evidence>
<dbReference type="STRING" id="83767.SAMN05660652_03531"/>
<dbReference type="Pfam" id="PF13439">
    <property type="entry name" value="Glyco_transf_4"/>
    <property type="match status" value="1"/>
</dbReference>
<keyword evidence="4" id="KW-1185">Reference proteome</keyword>
<dbReference type="RefSeq" id="WP_091939589.1">
    <property type="nucleotide sequence ID" value="NZ_FNCY01000020.1"/>
</dbReference>
<dbReference type="Pfam" id="PF00534">
    <property type="entry name" value="Glycos_transf_1"/>
    <property type="match status" value="1"/>
</dbReference>
<dbReference type="SUPFAM" id="SSF53756">
    <property type="entry name" value="UDP-Glycosyltransferase/glycogen phosphorylase"/>
    <property type="match status" value="1"/>
</dbReference>
<dbReference type="CDD" id="cd03811">
    <property type="entry name" value="GT4_GT28_WabH-like"/>
    <property type="match status" value="1"/>
</dbReference>
<gene>
    <name evidence="3" type="ORF">SAMN05660652_03531</name>
</gene>